<dbReference type="Gene3D" id="2.120.10.10">
    <property type="match status" value="1"/>
</dbReference>
<feature type="domain" description="Sialidase" evidence="3">
    <location>
        <begin position="7"/>
        <end position="316"/>
    </location>
</feature>
<dbReference type="PANTHER" id="PTHR10628:SF30">
    <property type="entry name" value="EXO-ALPHA-SIALIDASE"/>
    <property type="match status" value="1"/>
</dbReference>
<dbReference type="InterPro" id="IPR001917">
    <property type="entry name" value="Aminotrans_II_pyridoxalP_BS"/>
</dbReference>
<gene>
    <name evidence="4" type="ORF">TCDM_13253</name>
</gene>
<name>V5CIU5_TRYCR</name>
<keyword evidence="1" id="KW-0677">Repeat</keyword>
<dbReference type="GO" id="GO:0005737">
    <property type="term" value="C:cytoplasm"/>
    <property type="evidence" value="ECO:0007669"/>
    <property type="project" value="TreeGrafter"/>
</dbReference>
<dbReference type="GO" id="GO:0004308">
    <property type="term" value="F:exo-alpha-sialidase activity"/>
    <property type="evidence" value="ECO:0007669"/>
    <property type="project" value="InterPro"/>
</dbReference>
<feature type="compositionally biased region" description="Polar residues" evidence="2">
    <location>
        <begin position="22"/>
        <end position="34"/>
    </location>
</feature>
<dbReference type="VEuPathDB" id="TriTrypDB:TCDM_13253"/>
<comment type="caution">
    <text evidence="4">The sequence shown here is derived from an EMBL/GenBank/DDBJ whole genome shotgun (WGS) entry which is preliminary data.</text>
</comment>
<dbReference type="GO" id="GO:0016740">
    <property type="term" value="F:transferase activity"/>
    <property type="evidence" value="ECO:0007669"/>
    <property type="project" value="InterPro"/>
</dbReference>
<dbReference type="PROSITE" id="PS00599">
    <property type="entry name" value="AA_TRANSFER_CLASS_2"/>
    <property type="match status" value="1"/>
</dbReference>
<dbReference type="AlphaFoldDB" id="V5CIU5"/>
<dbReference type="InterPro" id="IPR026856">
    <property type="entry name" value="Sialidase_fam"/>
</dbReference>
<protein>
    <submittedName>
        <fullName evidence="4">Trans-sialidase</fullName>
    </submittedName>
</protein>
<evidence type="ECO:0000313" key="5">
    <source>
        <dbReference type="Proteomes" id="UP000017861"/>
    </source>
</evidence>
<evidence type="ECO:0000256" key="2">
    <source>
        <dbReference type="SAM" id="MobiDB-lite"/>
    </source>
</evidence>
<proteinExistence type="predicted"/>
<accession>V5CIU5</accession>
<dbReference type="CDD" id="cd15482">
    <property type="entry name" value="Sialidase_non-viral"/>
    <property type="match status" value="1"/>
</dbReference>
<dbReference type="Pfam" id="PF13859">
    <property type="entry name" value="BNR_3"/>
    <property type="match status" value="1"/>
</dbReference>
<dbReference type="InterPro" id="IPR036278">
    <property type="entry name" value="Sialidase_sf"/>
</dbReference>
<reference evidence="4 5" key="1">
    <citation type="journal article" date="2014" name="Genome Announc.">
        <title>Trypanosoma cruzi Clone Dm28c Draft Genome Sequence.</title>
        <authorList>
            <person name="Grisard E.C."/>
            <person name="Teixeira S.M."/>
            <person name="de Almeida L.G."/>
            <person name="Stoco P.H."/>
            <person name="Gerber A.L."/>
            <person name="Talavera-Lopez C."/>
            <person name="Lima O.C."/>
            <person name="Andersson B."/>
            <person name="de Vasconcelos A.T."/>
        </authorList>
    </citation>
    <scope>NUCLEOTIDE SEQUENCE [LARGE SCALE GENOMIC DNA]</scope>
    <source>
        <strain evidence="4 5">Dm28c</strain>
    </source>
</reference>
<dbReference type="GO" id="GO:0006689">
    <property type="term" value="P:ganglioside catabolic process"/>
    <property type="evidence" value="ECO:0007669"/>
    <property type="project" value="TreeGrafter"/>
</dbReference>
<dbReference type="EMBL" id="AYLP01000914">
    <property type="protein sequence ID" value="ESS55286.1"/>
    <property type="molecule type" value="Genomic_DNA"/>
</dbReference>
<evidence type="ECO:0000256" key="1">
    <source>
        <dbReference type="ARBA" id="ARBA00022737"/>
    </source>
</evidence>
<evidence type="ECO:0000313" key="4">
    <source>
        <dbReference type="EMBL" id="ESS55286.1"/>
    </source>
</evidence>
<dbReference type="Proteomes" id="UP000017861">
    <property type="component" value="Unassembled WGS sequence"/>
</dbReference>
<dbReference type="SUPFAM" id="SSF50939">
    <property type="entry name" value="Sialidases"/>
    <property type="match status" value="1"/>
</dbReference>
<dbReference type="PANTHER" id="PTHR10628">
    <property type="entry name" value="SIALIDASE"/>
    <property type="match status" value="1"/>
</dbReference>
<dbReference type="OrthoDB" id="10392714at2759"/>
<dbReference type="PRINTS" id="PR01803">
    <property type="entry name" value="TCSIALIDASE"/>
</dbReference>
<evidence type="ECO:0000259" key="3">
    <source>
        <dbReference type="Pfam" id="PF13859"/>
    </source>
</evidence>
<dbReference type="GO" id="GO:0016020">
    <property type="term" value="C:membrane"/>
    <property type="evidence" value="ECO:0007669"/>
    <property type="project" value="TreeGrafter"/>
</dbReference>
<sequence length="360" mass="39804">MGGSNLKTKTLEKCSSEGGKCPSQSTKQDGSQSEMKVYVSRPTTVVKENDIYMLAGRYIRKNVPVCQGGPGAASWGLLLVKGNVSKEKEKGIAWEDTDDLPCTSIVKLHESLIGLTGSGGSGIKMDDGTLVFPLEAVKKEEDDAEKDGTEKNKNVSLIIYSSDFKSWTLSKGISAYGCSDPSVVEWKGKLMMMTACDDGRRRVYESGDKGASWTEALGTLSRVWGNNKKRHEWRVRSGFITANIDGVEDNRNVMLVTLPVFSKENGERGEPHLWLTDNTHIVEIGPVSGDDDVAASSLLYRSRDTNKKEELIALYEKKEGGFRQSLGMVYVRLTEQLQRVKEVLATWKEVDNRVSKLCPF</sequence>
<dbReference type="InterPro" id="IPR011040">
    <property type="entry name" value="Sialidase"/>
</dbReference>
<dbReference type="GO" id="GO:0009313">
    <property type="term" value="P:oligosaccharide catabolic process"/>
    <property type="evidence" value="ECO:0007669"/>
    <property type="project" value="TreeGrafter"/>
</dbReference>
<organism evidence="4 5">
    <name type="scientific">Trypanosoma cruzi Dm28c</name>
    <dbReference type="NCBI Taxonomy" id="1416333"/>
    <lineage>
        <taxon>Eukaryota</taxon>
        <taxon>Discoba</taxon>
        <taxon>Euglenozoa</taxon>
        <taxon>Kinetoplastea</taxon>
        <taxon>Metakinetoplastina</taxon>
        <taxon>Trypanosomatida</taxon>
        <taxon>Trypanosomatidae</taxon>
        <taxon>Trypanosoma</taxon>
        <taxon>Schizotrypanum</taxon>
    </lineage>
</organism>
<feature type="region of interest" description="Disordered" evidence="2">
    <location>
        <begin position="1"/>
        <end position="35"/>
    </location>
</feature>
<dbReference type="InterPro" id="IPR008377">
    <property type="entry name" value="Sialidase_trypan"/>
</dbReference>